<feature type="domain" description="Hcy-binding" evidence="6">
    <location>
        <begin position="1"/>
        <end position="191"/>
    </location>
</feature>
<evidence type="ECO:0000259" key="6">
    <source>
        <dbReference type="PROSITE" id="PS50970"/>
    </source>
</evidence>
<dbReference type="AlphaFoldDB" id="A0A7N2KQC6"/>
<dbReference type="PROSITE" id="PS50970">
    <property type="entry name" value="HCY"/>
    <property type="match status" value="1"/>
</dbReference>
<dbReference type="GO" id="GO:0033528">
    <property type="term" value="P:S-methylmethionine cycle"/>
    <property type="evidence" value="ECO:0007669"/>
    <property type="project" value="TreeGrafter"/>
</dbReference>
<dbReference type="InterPro" id="IPR003726">
    <property type="entry name" value="HCY_dom"/>
</dbReference>
<evidence type="ECO:0000256" key="4">
    <source>
        <dbReference type="ARBA" id="ARBA00022833"/>
    </source>
</evidence>
<feature type="binding site" evidence="5">
    <location>
        <position position="177"/>
    </location>
    <ligand>
        <name>Zn(2+)</name>
        <dbReference type="ChEBI" id="CHEBI:29105"/>
    </ligand>
</feature>
<keyword evidence="2 5" id="KW-0808">Transferase</keyword>
<dbReference type="InParanoid" id="A0A7N2KQC6"/>
<evidence type="ECO:0000256" key="5">
    <source>
        <dbReference type="PROSITE-ProRule" id="PRU00333"/>
    </source>
</evidence>
<feature type="binding site" evidence="5">
    <location>
        <position position="176"/>
    </location>
    <ligand>
        <name>Zn(2+)</name>
        <dbReference type="ChEBI" id="CHEBI:29105"/>
    </ligand>
</feature>
<dbReference type="InterPro" id="IPR036589">
    <property type="entry name" value="HCY_dom_sf"/>
</dbReference>
<evidence type="ECO:0000256" key="1">
    <source>
        <dbReference type="ARBA" id="ARBA00022603"/>
    </source>
</evidence>
<dbReference type="SUPFAM" id="SSF82282">
    <property type="entry name" value="Homocysteine S-methyltransferase"/>
    <property type="match status" value="1"/>
</dbReference>
<dbReference type="OMA" id="IRTWVEL"/>
<reference evidence="7" key="2">
    <citation type="submission" date="2021-01" db="UniProtKB">
        <authorList>
            <consortium name="EnsemblPlants"/>
        </authorList>
    </citation>
    <scope>IDENTIFICATION</scope>
</reference>
<dbReference type="EMBL" id="LRBV02000001">
    <property type="status" value="NOT_ANNOTATED_CDS"/>
    <property type="molecule type" value="Genomic_DNA"/>
</dbReference>
<keyword evidence="8" id="KW-1185">Reference proteome</keyword>
<evidence type="ECO:0000256" key="3">
    <source>
        <dbReference type="ARBA" id="ARBA00022723"/>
    </source>
</evidence>
<comment type="cofactor">
    <cofactor evidence="5">
        <name>Zn(2+)</name>
        <dbReference type="ChEBI" id="CHEBI:29105"/>
    </cofactor>
</comment>
<dbReference type="EnsemblPlants" id="QL01p042771:mrna">
    <property type="protein sequence ID" value="QL01p042771:mrna"/>
    <property type="gene ID" value="QL01p042771"/>
</dbReference>
<dbReference type="GO" id="GO:0032259">
    <property type="term" value="P:methylation"/>
    <property type="evidence" value="ECO:0007669"/>
    <property type="project" value="UniProtKB-KW"/>
</dbReference>
<sequence length="195" mass="21781">MTTGVKNQLLDRSGCYGLDVNLDKLKDFHRRRLQVLVEAGPDLLAFETIPNKIEAQACVELLEEENIEVPSWICFSSVDGENAPSGESFKECLDIINKSNKVHAIGINCAPPHFIETLIHKFKELTKKAIIVYPNSGEVWDGRAKRWLPSKCFGDDKFEVFATRWRNSGARLVGGCCRTTPSTILAISKVLKESS</sequence>
<dbReference type="PANTHER" id="PTHR46015">
    <property type="entry name" value="ZGC:172121"/>
    <property type="match status" value="1"/>
</dbReference>
<evidence type="ECO:0000313" key="7">
    <source>
        <dbReference type="EnsemblPlants" id="QL01p042771:mrna"/>
    </source>
</evidence>
<name>A0A7N2KQC6_QUELO</name>
<protein>
    <recommendedName>
        <fullName evidence="6">Hcy-binding domain-containing protein</fullName>
    </recommendedName>
</protein>
<dbReference type="InterPro" id="IPR051486">
    <property type="entry name" value="Hcy_S-methyltransferase"/>
</dbReference>
<dbReference type="Gene3D" id="3.20.20.330">
    <property type="entry name" value="Homocysteine-binding-like domain"/>
    <property type="match status" value="1"/>
</dbReference>
<evidence type="ECO:0000313" key="8">
    <source>
        <dbReference type="Proteomes" id="UP000594261"/>
    </source>
</evidence>
<reference evidence="7 8" key="1">
    <citation type="journal article" date="2016" name="G3 (Bethesda)">
        <title>First Draft Assembly and Annotation of the Genome of a California Endemic Oak Quercus lobata Nee (Fagaceae).</title>
        <authorList>
            <person name="Sork V.L."/>
            <person name="Fitz-Gibbon S.T."/>
            <person name="Puiu D."/>
            <person name="Crepeau M."/>
            <person name="Gugger P.F."/>
            <person name="Sherman R."/>
            <person name="Stevens K."/>
            <person name="Langley C.H."/>
            <person name="Pellegrini M."/>
            <person name="Salzberg S.L."/>
        </authorList>
    </citation>
    <scope>NUCLEOTIDE SEQUENCE [LARGE SCALE GENOMIC DNA]</scope>
    <source>
        <strain evidence="7 8">cv. SW786</strain>
    </source>
</reference>
<dbReference type="Pfam" id="PF02574">
    <property type="entry name" value="S-methyl_trans"/>
    <property type="match status" value="1"/>
</dbReference>
<keyword evidence="4 5" id="KW-0862">Zinc</keyword>
<organism evidence="7 8">
    <name type="scientific">Quercus lobata</name>
    <name type="common">Valley oak</name>
    <dbReference type="NCBI Taxonomy" id="97700"/>
    <lineage>
        <taxon>Eukaryota</taxon>
        <taxon>Viridiplantae</taxon>
        <taxon>Streptophyta</taxon>
        <taxon>Embryophyta</taxon>
        <taxon>Tracheophyta</taxon>
        <taxon>Spermatophyta</taxon>
        <taxon>Magnoliopsida</taxon>
        <taxon>eudicotyledons</taxon>
        <taxon>Gunneridae</taxon>
        <taxon>Pentapetalae</taxon>
        <taxon>rosids</taxon>
        <taxon>fabids</taxon>
        <taxon>Fagales</taxon>
        <taxon>Fagaceae</taxon>
        <taxon>Quercus</taxon>
    </lineage>
</organism>
<accession>A0A7N2KQC6</accession>
<feature type="binding site" evidence="5">
    <location>
        <position position="109"/>
    </location>
    <ligand>
        <name>Zn(2+)</name>
        <dbReference type="ChEBI" id="CHEBI:29105"/>
    </ligand>
</feature>
<proteinExistence type="predicted"/>
<dbReference type="GO" id="GO:0046872">
    <property type="term" value="F:metal ion binding"/>
    <property type="evidence" value="ECO:0007669"/>
    <property type="project" value="UniProtKB-KW"/>
</dbReference>
<dbReference type="Gramene" id="QL01p042771:mrna">
    <property type="protein sequence ID" value="QL01p042771:mrna"/>
    <property type="gene ID" value="QL01p042771"/>
</dbReference>
<dbReference type="GO" id="GO:0008898">
    <property type="term" value="F:S-adenosylmethionine-homocysteine S-methyltransferase activity"/>
    <property type="evidence" value="ECO:0007669"/>
    <property type="project" value="TreeGrafter"/>
</dbReference>
<dbReference type="PANTHER" id="PTHR46015:SF7">
    <property type="entry name" value="HOMOCYSTEINE S-METHYLTRANSFERASE 1"/>
    <property type="match status" value="1"/>
</dbReference>
<dbReference type="GO" id="GO:0009086">
    <property type="term" value="P:methionine biosynthetic process"/>
    <property type="evidence" value="ECO:0007669"/>
    <property type="project" value="TreeGrafter"/>
</dbReference>
<evidence type="ECO:0000256" key="2">
    <source>
        <dbReference type="ARBA" id="ARBA00022679"/>
    </source>
</evidence>
<dbReference type="Proteomes" id="UP000594261">
    <property type="component" value="Chromosome 1"/>
</dbReference>
<keyword evidence="3 5" id="KW-0479">Metal-binding</keyword>
<keyword evidence="1 5" id="KW-0489">Methyltransferase</keyword>